<dbReference type="GO" id="GO:0003677">
    <property type="term" value="F:DNA binding"/>
    <property type="evidence" value="ECO:0007669"/>
    <property type="project" value="InterPro"/>
</dbReference>
<organism evidence="2 3">
    <name type="scientific">Zoogloea ramigera</name>
    <dbReference type="NCBI Taxonomy" id="350"/>
    <lineage>
        <taxon>Bacteria</taxon>
        <taxon>Pseudomonadati</taxon>
        <taxon>Pseudomonadota</taxon>
        <taxon>Betaproteobacteria</taxon>
        <taxon>Rhodocyclales</taxon>
        <taxon>Zoogloeaceae</taxon>
        <taxon>Zoogloea</taxon>
    </lineage>
</organism>
<sequence length="412" mass="44470">MSDEGRADDGWSPPDGDGIRSLRLSDPKRSSLKGKRLRRADPPPAGLGLDAWPADERQLLAEWVRRAGDKSTRHSTLLASAGAARTMLADRLLQRLLQGGAVEIEESHERGHWWPRLVRFLAPAALRAALGLAEPDAARRAYLEARSQPLGHPALARAAEALDALPPSRGLPRLELLLALDAWSAEQRSGTWRDFALFARGHTKQITEAEKTWLADEVGLADFRISTHTPLLRLKAPSVLSLPGGEIALGAMPDFAALTPASVAAIIAARQPPRVWHVVENLSSFERVARSCAADEGALWLPGYPPSWWQQAVATLLQHLPAPARIACDPDPDGIAIALQAGGLWSAAGLPWQPWRMGPAELLGLPIHRPLDERDRQLLASLGAGAPLPPELAALAETLLQLSGKGEQEGYL</sequence>
<dbReference type="SUPFAM" id="SSF56726">
    <property type="entry name" value="DNA topoisomerase IV, alpha subunit"/>
    <property type="match status" value="1"/>
</dbReference>
<dbReference type="InterPro" id="IPR036078">
    <property type="entry name" value="Spo11/TopoVI_A_sf"/>
</dbReference>
<name>A0A4Y4CZX5_ZOORA</name>
<accession>A0A4Y4CZX5</accession>
<protein>
    <recommendedName>
        <fullName evidence="4">DUF2399 domain-containing protein</fullName>
    </recommendedName>
</protein>
<dbReference type="Proteomes" id="UP000318422">
    <property type="component" value="Unassembled WGS sequence"/>
</dbReference>
<dbReference type="OrthoDB" id="6059266at2"/>
<evidence type="ECO:0008006" key="4">
    <source>
        <dbReference type="Google" id="ProtNLM"/>
    </source>
</evidence>
<gene>
    <name evidence="2" type="ORF">ZRA01_21930</name>
</gene>
<evidence type="ECO:0000256" key="1">
    <source>
        <dbReference type="SAM" id="MobiDB-lite"/>
    </source>
</evidence>
<proteinExistence type="predicted"/>
<keyword evidence="3" id="KW-1185">Reference proteome</keyword>
<comment type="caution">
    <text evidence="2">The sequence shown here is derived from an EMBL/GenBank/DDBJ whole genome shotgun (WGS) entry which is preliminary data.</text>
</comment>
<evidence type="ECO:0000313" key="2">
    <source>
        <dbReference type="EMBL" id="GEC96120.1"/>
    </source>
</evidence>
<feature type="compositionally biased region" description="Basic and acidic residues" evidence="1">
    <location>
        <begin position="17"/>
        <end position="29"/>
    </location>
</feature>
<evidence type="ECO:0000313" key="3">
    <source>
        <dbReference type="Proteomes" id="UP000318422"/>
    </source>
</evidence>
<reference evidence="2 3" key="1">
    <citation type="submission" date="2019-06" db="EMBL/GenBank/DDBJ databases">
        <title>Whole genome shotgun sequence of Zoogloea ramigera NBRC 15342.</title>
        <authorList>
            <person name="Hosoyama A."/>
            <person name="Uohara A."/>
            <person name="Ohji S."/>
            <person name="Ichikawa N."/>
        </authorList>
    </citation>
    <scope>NUCLEOTIDE SEQUENCE [LARGE SCALE GENOMIC DNA]</scope>
    <source>
        <strain evidence="2 3">NBRC 15342</strain>
    </source>
</reference>
<dbReference type="AlphaFoldDB" id="A0A4Y4CZX5"/>
<dbReference type="RefSeq" id="WP_141352129.1">
    <property type="nucleotide sequence ID" value="NZ_BJNV01000036.1"/>
</dbReference>
<dbReference type="GO" id="GO:0005694">
    <property type="term" value="C:chromosome"/>
    <property type="evidence" value="ECO:0007669"/>
    <property type="project" value="InterPro"/>
</dbReference>
<feature type="region of interest" description="Disordered" evidence="1">
    <location>
        <begin position="1"/>
        <end position="50"/>
    </location>
</feature>
<dbReference type="EMBL" id="BJNV01000036">
    <property type="protein sequence ID" value="GEC96120.1"/>
    <property type="molecule type" value="Genomic_DNA"/>
</dbReference>